<dbReference type="Proteomes" id="UP000799441">
    <property type="component" value="Unassembled WGS sequence"/>
</dbReference>
<keyword evidence="4" id="KW-1185">Reference proteome</keyword>
<dbReference type="PANTHER" id="PTHR43544:SF32">
    <property type="entry name" value="CHAIN DEHYDROGENASE, PUTATIVE (AFU_ORTHOLOGUE AFUA_5G01530)-RELATED"/>
    <property type="match status" value="1"/>
</dbReference>
<dbReference type="SUPFAM" id="SSF51735">
    <property type="entry name" value="NAD(P)-binding Rossmann-fold domains"/>
    <property type="match status" value="1"/>
</dbReference>
<dbReference type="PRINTS" id="PR00081">
    <property type="entry name" value="GDHRDH"/>
</dbReference>
<dbReference type="InterPro" id="IPR051468">
    <property type="entry name" value="Fungal_SecMetab_SDRs"/>
</dbReference>
<dbReference type="GO" id="GO:0019748">
    <property type="term" value="P:secondary metabolic process"/>
    <property type="evidence" value="ECO:0007669"/>
    <property type="project" value="TreeGrafter"/>
</dbReference>
<sequence>MAAKKSIVLITGANSGIGFELARQLLSDASKHVLLGSRSKDKGETALKTLQSQSHPGSIELLQLDVANEDSIKAAAESVEGNHGRLDALVNNAGIAVPPGSIKEQMMTCFETNAVGPLLMVEHFKPLMQKSVATPRIINVSSGVGIISRRLDKNSPSYNLNHPQYRASKVALNMITACQIWELGEQNFKIFAYCPGFTESNLSDGNKTENGAKPVSEGTTPLVRMLNGERDAEHGRFLTGDGQYEW</sequence>
<name>A0A9P4Q2N5_9PEZI</name>
<dbReference type="GO" id="GO:0005737">
    <property type="term" value="C:cytoplasm"/>
    <property type="evidence" value="ECO:0007669"/>
    <property type="project" value="TreeGrafter"/>
</dbReference>
<evidence type="ECO:0000313" key="4">
    <source>
        <dbReference type="Proteomes" id="UP000799441"/>
    </source>
</evidence>
<dbReference type="OrthoDB" id="191139at2759"/>
<protein>
    <submittedName>
        <fullName evidence="3">NAD(P)-binding protein</fullName>
    </submittedName>
</protein>
<proteinExistence type="inferred from homology"/>
<dbReference type="EMBL" id="MU003821">
    <property type="protein sequence ID" value="KAF2718659.1"/>
    <property type="molecule type" value="Genomic_DNA"/>
</dbReference>
<dbReference type="Pfam" id="PF00106">
    <property type="entry name" value="adh_short"/>
    <property type="match status" value="1"/>
</dbReference>
<accession>A0A9P4Q2N5</accession>
<reference evidence="3" key="1">
    <citation type="journal article" date="2020" name="Stud. Mycol.">
        <title>101 Dothideomycetes genomes: a test case for predicting lifestyles and emergence of pathogens.</title>
        <authorList>
            <person name="Haridas S."/>
            <person name="Albert R."/>
            <person name="Binder M."/>
            <person name="Bloem J."/>
            <person name="Labutti K."/>
            <person name="Salamov A."/>
            <person name="Andreopoulos B."/>
            <person name="Baker S."/>
            <person name="Barry K."/>
            <person name="Bills G."/>
            <person name="Bluhm B."/>
            <person name="Cannon C."/>
            <person name="Castanera R."/>
            <person name="Culley D."/>
            <person name="Daum C."/>
            <person name="Ezra D."/>
            <person name="Gonzalez J."/>
            <person name="Henrissat B."/>
            <person name="Kuo A."/>
            <person name="Liang C."/>
            <person name="Lipzen A."/>
            <person name="Lutzoni F."/>
            <person name="Magnuson J."/>
            <person name="Mondo S."/>
            <person name="Nolan M."/>
            <person name="Ohm R."/>
            <person name="Pangilinan J."/>
            <person name="Park H.-J."/>
            <person name="Ramirez L."/>
            <person name="Alfaro M."/>
            <person name="Sun H."/>
            <person name="Tritt A."/>
            <person name="Yoshinaga Y."/>
            <person name="Zwiers L.-H."/>
            <person name="Turgeon B."/>
            <person name="Goodwin S."/>
            <person name="Spatafora J."/>
            <person name="Crous P."/>
            <person name="Grigoriev I."/>
        </authorList>
    </citation>
    <scope>NUCLEOTIDE SEQUENCE</scope>
    <source>
        <strain evidence="3">CBS 116435</strain>
    </source>
</reference>
<evidence type="ECO:0000256" key="2">
    <source>
        <dbReference type="RuleBase" id="RU000363"/>
    </source>
</evidence>
<dbReference type="AlphaFoldDB" id="A0A9P4Q2N5"/>
<dbReference type="PRINTS" id="PR00080">
    <property type="entry name" value="SDRFAMILY"/>
</dbReference>
<dbReference type="InterPro" id="IPR036291">
    <property type="entry name" value="NAD(P)-bd_dom_sf"/>
</dbReference>
<dbReference type="InterPro" id="IPR002347">
    <property type="entry name" value="SDR_fam"/>
</dbReference>
<organism evidence="3 4">
    <name type="scientific">Polychaeton citri CBS 116435</name>
    <dbReference type="NCBI Taxonomy" id="1314669"/>
    <lineage>
        <taxon>Eukaryota</taxon>
        <taxon>Fungi</taxon>
        <taxon>Dikarya</taxon>
        <taxon>Ascomycota</taxon>
        <taxon>Pezizomycotina</taxon>
        <taxon>Dothideomycetes</taxon>
        <taxon>Dothideomycetidae</taxon>
        <taxon>Capnodiales</taxon>
        <taxon>Capnodiaceae</taxon>
        <taxon>Polychaeton</taxon>
    </lineage>
</organism>
<comment type="caution">
    <text evidence="3">The sequence shown here is derived from an EMBL/GenBank/DDBJ whole genome shotgun (WGS) entry which is preliminary data.</text>
</comment>
<gene>
    <name evidence="3" type="ORF">K431DRAFT_305806</name>
</gene>
<evidence type="ECO:0000313" key="3">
    <source>
        <dbReference type="EMBL" id="KAF2718659.1"/>
    </source>
</evidence>
<dbReference type="PANTHER" id="PTHR43544">
    <property type="entry name" value="SHORT-CHAIN DEHYDROGENASE/REDUCTASE"/>
    <property type="match status" value="1"/>
</dbReference>
<dbReference type="Gene3D" id="3.40.50.720">
    <property type="entry name" value="NAD(P)-binding Rossmann-like Domain"/>
    <property type="match status" value="1"/>
</dbReference>
<comment type="similarity">
    <text evidence="1 2">Belongs to the short-chain dehydrogenases/reductases (SDR) family.</text>
</comment>
<evidence type="ECO:0000256" key="1">
    <source>
        <dbReference type="ARBA" id="ARBA00006484"/>
    </source>
</evidence>
<dbReference type="GO" id="GO:0016491">
    <property type="term" value="F:oxidoreductase activity"/>
    <property type="evidence" value="ECO:0007669"/>
    <property type="project" value="TreeGrafter"/>
</dbReference>